<evidence type="ECO:0000313" key="2">
    <source>
        <dbReference type="Proteomes" id="UP000805193"/>
    </source>
</evidence>
<organism evidence="1 2">
    <name type="scientific">Ixodes persulcatus</name>
    <name type="common">Taiga tick</name>
    <dbReference type="NCBI Taxonomy" id="34615"/>
    <lineage>
        <taxon>Eukaryota</taxon>
        <taxon>Metazoa</taxon>
        <taxon>Ecdysozoa</taxon>
        <taxon>Arthropoda</taxon>
        <taxon>Chelicerata</taxon>
        <taxon>Arachnida</taxon>
        <taxon>Acari</taxon>
        <taxon>Parasitiformes</taxon>
        <taxon>Ixodida</taxon>
        <taxon>Ixodoidea</taxon>
        <taxon>Ixodidae</taxon>
        <taxon>Ixodinae</taxon>
        <taxon>Ixodes</taxon>
    </lineage>
</organism>
<dbReference type="Proteomes" id="UP000805193">
    <property type="component" value="Unassembled WGS sequence"/>
</dbReference>
<proteinExistence type="predicted"/>
<evidence type="ECO:0000313" key="1">
    <source>
        <dbReference type="EMBL" id="KAG0429714.1"/>
    </source>
</evidence>
<accession>A0AC60Q8B9</accession>
<name>A0AC60Q8B9_IXOPE</name>
<gene>
    <name evidence="1" type="ORF">HPB47_023354</name>
</gene>
<dbReference type="EMBL" id="JABSTQ010009386">
    <property type="protein sequence ID" value="KAG0429714.1"/>
    <property type="molecule type" value="Genomic_DNA"/>
</dbReference>
<comment type="caution">
    <text evidence="1">The sequence shown here is derived from an EMBL/GenBank/DDBJ whole genome shotgun (WGS) entry which is preliminary data.</text>
</comment>
<reference evidence="1 2" key="1">
    <citation type="journal article" date="2020" name="Cell">
        <title>Large-Scale Comparative Analyses of Tick Genomes Elucidate Their Genetic Diversity and Vector Capacities.</title>
        <authorList>
            <consortium name="Tick Genome and Microbiome Consortium (TIGMIC)"/>
            <person name="Jia N."/>
            <person name="Wang J."/>
            <person name="Shi W."/>
            <person name="Du L."/>
            <person name="Sun Y."/>
            <person name="Zhan W."/>
            <person name="Jiang J.F."/>
            <person name="Wang Q."/>
            <person name="Zhang B."/>
            <person name="Ji P."/>
            <person name="Bell-Sakyi L."/>
            <person name="Cui X.M."/>
            <person name="Yuan T.T."/>
            <person name="Jiang B.G."/>
            <person name="Yang W.F."/>
            <person name="Lam T.T."/>
            <person name="Chang Q.C."/>
            <person name="Ding S.J."/>
            <person name="Wang X.J."/>
            <person name="Zhu J.G."/>
            <person name="Ruan X.D."/>
            <person name="Zhao L."/>
            <person name="Wei J.T."/>
            <person name="Ye R.Z."/>
            <person name="Que T.C."/>
            <person name="Du C.H."/>
            <person name="Zhou Y.H."/>
            <person name="Cheng J.X."/>
            <person name="Dai P.F."/>
            <person name="Guo W.B."/>
            <person name="Han X.H."/>
            <person name="Huang E.J."/>
            <person name="Li L.F."/>
            <person name="Wei W."/>
            <person name="Gao Y.C."/>
            <person name="Liu J.Z."/>
            <person name="Shao H.Z."/>
            <person name="Wang X."/>
            <person name="Wang C.C."/>
            <person name="Yang T.C."/>
            <person name="Huo Q.B."/>
            <person name="Li W."/>
            <person name="Chen H.Y."/>
            <person name="Chen S.E."/>
            <person name="Zhou L.G."/>
            <person name="Ni X.B."/>
            <person name="Tian J.H."/>
            <person name="Sheng Y."/>
            <person name="Liu T."/>
            <person name="Pan Y.S."/>
            <person name="Xia L.Y."/>
            <person name="Li J."/>
            <person name="Zhao F."/>
            <person name="Cao W.C."/>
        </authorList>
    </citation>
    <scope>NUCLEOTIDE SEQUENCE [LARGE SCALE GENOMIC DNA]</scope>
    <source>
        <strain evidence="1">Iper-2018</strain>
    </source>
</reference>
<sequence length="127" mass="14054">MLWLRYVGGACQAVPPKLPLPICDGEDLWATSALDIVEAHMASLSLFSCQERGQITADAVGQADNPRWHQERVGRVTASQFAAAVRCEKPDYLLKRMLYNKPGAVSEAMAYGRERSNQTLWPPMCSS</sequence>
<protein>
    <submittedName>
        <fullName evidence="1">Uncharacterized protein</fullName>
    </submittedName>
</protein>
<keyword evidence="2" id="KW-1185">Reference proteome</keyword>